<protein>
    <recommendedName>
        <fullName evidence="7">Rhodopsin domain-containing protein</fullName>
    </recommendedName>
</protein>
<feature type="transmembrane region" description="Helical" evidence="6">
    <location>
        <begin position="101"/>
        <end position="124"/>
    </location>
</feature>
<evidence type="ECO:0000256" key="4">
    <source>
        <dbReference type="ARBA" id="ARBA00023136"/>
    </source>
</evidence>
<evidence type="ECO:0000259" key="7">
    <source>
        <dbReference type="Pfam" id="PF20684"/>
    </source>
</evidence>
<comment type="similarity">
    <text evidence="5">Belongs to the SAT4 family.</text>
</comment>
<proteinExistence type="inferred from homology"/>
<dbReference type="GO" id="GO:0016020">
    <property type="term" value="C:membrane"/>
    <property type="evidence" value="ECO:0007669"/>
    <property type="project" value="UniProtKB-SubCell"/>
</dbReference>
<reference evidence="8" key="1">
    <citation type="submission" date="2023-02" db="EMBL/GenBank/DDBJ databases">
        <authorList>
            <person name="Palmer J.M."/>
        </authorList>
    </citation>
    <scope>NUCLEOTIDE SEQUENCE</scope>
    <source>
        <strain evidence="8">FW57</strain>
    </source>
</reference>
<keyword evidence="2 6" id="KW-0812">Transmembrane</keyword>
<keyword evidence="9" id="KW-1185">Reference proteome</keyword>
<dbReference type="EMBL" id="JAHCVI010000005">
    <property type="protein sequence ID" value="KAG7285522.1"/>
    <property type="molecule type" value="Genomic_DNA"/>
</dbReference>
<dbReference type="PANTHER" id="PTHR33048">
    <property type="entry name" value="PTH11-LIKE INTEGRAL MEMBRANE PROTEIN (AFU_ORTHOLOGUE AFUA_5G11245)"/>
    <property type="match status" value="1"/>
</dbReference>
<evidence type="ECO:0000256" key="1">
    <source>
        <dbReference type="ARBA" id="ARBA00004141"/>
    </source>
</evidence>
<evidence type="ECO:0000256" key="2">
    <source>
        <dbReference type="ARBA" id="ARBA00022692"/>
    </source>
</evidence>
<feature type="transmembrane region" description="Helical" evidence="6">
    <location>
        <begin position="136"/>
        <end position="158"/>
    </location>
</feature>
<evidence type="ECO:0000256" key="5">
    <source>
        <dbReference type="ARBA" id="ARBA00038359"/>
    </source>
</evidence>
<dbReference type="Pfam" id="PF20684">
    <property type="entry name" value="Fung_rhodopsin"/>
    <property type="match status" value="1"/>
</dbReference>
<keyword evidence="3 6" id="KW-1133">Transmembrane helix</keyword>
<feature type="transmembrane region" description="Helical" evidence="6">
    <location>
        <begin position="183"/>
        <end position="207"/>
    </location>
</feature>
<feature type="domain" description="Rhodopsin" evidence="7">
    <location>
        <begin position="42"/>
        <end position="272"/>
    </location>
</feature>
<feature type="transmembrane region" description="Helical" evidence="6">
    <location>
        <begin position="227"/>
        <end position="249"/>
    </location>
</feature>
<feature type="transmembrane region" description="Helical" evidence="6">
    <location>
        <begin position="58"/>
        <end position="81"/>
    </location>
</feature>
<dbReference type="AlphaFoldDB" id="A0AAD4EQ88"/>
<gene>
    <name evidence="8" type="ORF">NEMBOFW57_010151</name>
</gene>
<keyword evidence="4 6" id="KW-0472">Membrane</keyword>
<organism evidence="8 9">
    <name type="scientific">Staphylotrichum longicolle</name>
    <dbReference type="NCBI Taxonomy" id="669026"/>
    <lineage>
        <taxon>Eukaryota</taxon>
        <taxon>Fungi</taxon>
        <taxon>Dikarya</taxon>
        <taxon>Ascomycota</taxon>
        <taxon>Pezizomycotina</taxon>
        <taxon>Sordariomycetes</taxon>
        <taxon>Sordariomycetidae</taxon>
        <taxon>Sordariales</taxon>
        <taxon>Chaetomiaceae</taxon>
        <taxon>Staphylotrichum</taxon>
    </lineage>
</organism>
<evidence type="ECO:0000313" key="9">
    <source>
        <dbReference type="Proteomes" id="UP001197093"/>
    </source>
</evidence>
<comment type="subcellular location">
    <subcellularLocation>
        <location evidence="1">Membrane</location>
        <topology evidence="1">Multi-pass membrane protein</topology>
    </subcellularLocation>
</comment>
<dbReference type="InterPro" id="IPR052337">
    <property type="entry name" value="SAT4-like"/>
</dbReference>
<evidence type="ECO:0000256" key="3">
    <source>
        <dbReference type="ARBA" id="ARBA00022989"/>
    </source>
</evidence>
<dbReference type="InterPro" id="IPR049326">
    <property type="entry name" value="Rhodopsin_dom_fungi"/>
</dbReference>
<name>A0AAD4EQ88_9PEZI</name>
<sequence length="368" mass="39771">MSAPSPPPFIEPYPGFSDENKGPLIVVVTASLTAVALVFVVARLYSRLLSAGRLAVDDYIVILSIILGITYVGMGGAAVHYGGGRHIATLEPWQVTNVIKLTVISFVPGVTSFVAPKFAVVILLAKLLMPSRTHVICMWVMSAVYLLLTAGMLAINFAQCTPAAAQWGGAEGTCWDRRITVDYALTVGIVSVLFDFYLAIYPTIVLWRLQMNWKRKLAISSSLGFGYWQVLGILSVIDFTYALGTVVLWTNIEANCVLIGACIPTLFPLVKKLFGSGFLGGSKAPVSGGIMEGRAGEGSNPLATIGSFPTGGKGKKGRKPLSRFDDIDEEDNKYIILEERSFHLSTTELRAEEASALDQGRVTKADRW</sequence>
<dbReference type="PANTHER" id="PTHR33048:SF155">
    <property type="entry name" value="INTEGRAL MEMBRANE PROTEIN"/>
    <property type="match status" value="1"/>
</dbReference>
<evidence type="ECO:0000313" key="8">
    <source>
        <dbReference type="EMBL" id="KAG7285522.1"/>
    </source>
</evidence>
<feature type="transmembrane region" description="Helical" evidence="6">
    <location>
        <begin position="24"/>
        <end position="46"/>
    </location>
</feature>
<evidence type="ECO:0000256" key="6">
    <source>
        <dbReference type="SAM" id="Phobius"/>
    </source>
</evidence>
<accession>A0AAD4EQ88</accession>
<dbReference type="Proteomes" id="UP001197093">
    <property type="component" value="Unassembled WGS sequence"/>
</dbReference>
<comment type="caution">
    <text evidence="8">The sequence shown here is derived from an EMBL/GenBank/DDBJ whole genome shotgun (WGS) entry which is preliminary data.</text>
</comment>